<keyword evidence="1" id="KW-0472">Membrane</keyword>
<evidence type="ECO:0000313" key="4">
    <source>
        <dbReference type="Proteomes" id="UP000215914"/>
    </source>
</evidence>
<name>A0A251SDN8_HELAN</name>
<evidence type="ECO:0000313" key="3">
    <source>
        <dbReference type="EMBL" id="OTF96661.1"/>
    </source>
</evidence>
<dbReference type="Gramene" id="mRNA:HanXRQr2_Chr04g0186911">
    <property type="protein sequence ID" value="mRNA:HanXRQr2_Chr04g0186911"/>
    <property type="gene ID" value="HanXRQr2_Chr04g0186911"/>
</dbReference>
<proteinExistence type="predicted"/>
<protein>
    <submittedName>
        <fullName evidence="3">Uncharacterized protein</fullName>
    </submittedName>
</protein>
<evidence type="ECO:0000313" key="2">
    <source>
        <dbReference type="EMBL" id="KAF5811922.1"/>
    </source>
</evidence>
<reference evidence="2" key="3">
    <citation type="submission" date="2020-06" db="EMBL/GenBank/DDBJ databases">
        <title>Helianthus annuus Genome sequencing and assembly Release 2.</title>
        <authorList>
            <person name="Gouzy J."/>
            <person name="Langlade N."/>
            <person name="Munos S."/>
        </authorList>
    </citation>
    <scope>NUCLEOTIDE SEQUENCE</scope>
    <source>
        <tissue evidence="2">Leaves</tissue>
    </source>
</reference>
<reference evidence="2 4" key="1">
    <citation type="journal article" date="2017" name="Nature">
        <title>The sunflower genome provides insights into oil metabolism, flowering and Asterid evolution.</title>
        <authorList>
            <person name="Badouin H."/>
            <person name="Gouzy J."/>
            <person name="Grassa C.J."/>
            <person name="Murat F."/>
            <person name="Staton S.E."/>
            <person name="Cottret L."/>
            <person name="Lelandais-Briere C."/>
            <person name="Owens G.L."/>
            <person name="Carrere S."/>
            <person name="Mayjonade B."/>
            <person name="Legrand L."/>
            <person name="Gill N."/>
            <person name="Kane N.C."/>
            <person name="Bowers J.E."/>
            <person name="Hubner S."/>
            <person name="Bellec A."/>
            <person name="Berard A."/>
            <person name="Berges H."/>
            <person name="Blanchet N."/>
            <person name="Boniface M.C."/>
            <person name="Brunel D."/>
            <person name="Catrice O."/>
            <person name="Chaidir N."/>
            <person name="Claudel C."/>
            <person name="Donnadieu C."/>
            <person name="Faraut T."/>
            <person name="Fievet G."/>
            <person name="Helmstetter N."/>
            <person name="King M."/>
            <person name="Knapp S.J."/>
            <person name="Lai Z."/>
            <person name="Le Paslier M.C."/>
            <person name="Lippi Y."/>
            <person name="Lorenzon L."/>
            <person name="Mandel J.R."/>
            <person name="Marage G."/>
            <person name="Marchand G."/>
            <person name="Marquand E."/>
            <person name="Bret-Mestries E."/>
            <person name="Morien E."/>
            <person name="Nambeesan S."/>
            <person name="Nguyen T."/>
            <person name="Pegot-Espagnet P."/>
            <person name="Pouilly N."/>
            <person name="Raftis F."/>
            <person name="Sallet E."/>
            <person name="Schiex T."/>
            <person name="Thomas J."/>
            <person name="Vandecasteele C."/>
            <person name="Vares D."/>
            <person name="Vear F."/>
            <person name="Vautrin S."/>
            <person name="Crespi M."/>
            <person name="Mangin B."/>
            <person name="Burke J.M."/>
            <person name="Salse J."/>
            <person name="Munos S."/>
            <person name="Vincourt P."/>
            <person name="Rieseberg L.H."/>
            <person name="Langlade N.B."/>
        </authorList>
    </citation>
    <scope>NUCLEOTIDE SEQUENCE [LARGE SCALE GENOMIC DNA]</scope>
    <source>
        <strain evidence="4">cv. SF193</strain>
        <tissue evidence="2">Leaves</tissue>
    </source>
</reference>
<keyword evidence="4" id="KW-1185">Reference proteome</keyword>
<dbReference type="InParanoid" id="A0A251SDN8"/>
<gene>
    <name evidence="3" type="ORF">HannXRQ_Chr15g0496621</name>
    <name evidence="2" type="ORF">HanXRQr2_Chr04g0186911</name>
</gene>
<accession>A0A251SDN8</accession>
<keyword evidence="1" id="KW-0812">Transmembrane</keyword>
<sequence length="64" mass="7360">MSYGCHEFIHMTLNWMLKLSWHGRCKLQIRRNVVFDLNIVFGLALGLFFFYGICTGLIMDSSGG</sequence>
<dbReference type="EMBL" id="CM007904">
    <property type="protein sequence ID" value="OTF96661.1"/>
    <property type="molecule type" value="Genomic_DNA"/>
</dbReference>
<organism evidence="3 4">
    <name type="scientific">Helianthus annuus</name>
    <name type="common">Common sunflower</name>
    <dbReference type="NCBI Taxonomy" id="4232"/>
    <lineage>
        <taxon>Eukaryota</taxon>
        <taxon>Viridiplantae</taxon>
        <taxon>Streptophyta</taxon>
        <taxon>Embryophyta</taxon>
        <taxon>Tracheophyta</taxon>
        <taxon>Spermatophyta</taxon>
        <taxon>Magnoliopsida</taxon>
        <taxon>eudicotyledons</taxon>
        <taxon>Gunneridae</taxon>
        <taxon>Pentapetalae</taxon>
        <taxon>asterids</taxon>
        <taxon>campanulids</taxon>
        <taxon>Asterales</taxon>
        <taxon>Asteraceae</taxon>
        <taxon>Asteroideae</taxon>
        <taxon>Heliantheae alliance</taxon>
        <taxon>Heliantheae</taxon>
        <taxon>Helianthus</taxon>
    </lineage>
</organism>
<dbReference type="Proteomes" id="UP000215914">
    <property type="component" value="Chromosome 15"/>
</dbReference>
<dbReference type="EMBL" id="MNCJ02000319">
    <property type="protein sequence ID" value="KAF5811922.1"/>
    <property type="molecule type" value="Genomic_DNA"/>
</dbReference>
<dbReference type="AlphaFoldDB" id="A0A251SDN8"/>
<feature type="transmembrane region" description="Helical" evidence="1">
    <location>
        <begin position="33"/>
        <end position="59"/>
    </location>
</feature>
<keyword evidence="1" id="KW-1133">Transmembrane helix</keyword>
<reference evidence="3" key="2">
    <citation type="submission" date="2017-02" db="EMBL/GenBank/DDBJ databases">
        <title>Sunflower complete genome.</title>
        <authorList>
            <person name="Langlade N."/>
            <person name="Munos S."/>
        </authorList>
    </citation>
    <scope>NUCLEOTIDE SEQUENCE [LARGE SCALE GENOMIC DNA]</scope>
    <source>
        <tissue evidence="3">Leaves</tissue>
    </source>
</reference>
<evidence type="ECO:0000256" key="1">
    <source>
        <dbReference type="SAM" id="Phobius"/>
    </source>
</evidence>